<keyword evidence="2 6" id="KW-0963">Cytoplasm</keyword>
<dbReference type="PANTHER" id="PTHR34137:SF1">
    <property type="entry name" value="EXODEOXYRIBONUCLEASE 7 SMALL SUBUNIT"/>
    <property type="match status" value="1"/>
</dbReference>
<dbReference type="GO" id="GO:0008855">
    <property type="term" value="F:exodeoxyribonuclease VII activity"/>
    <property type="evidence" value="ECO:0007669"/>
    <property type="project" value="UniProtKB-UniRule"/>
</dbReference>
<comment type="function">
    <text evidence="6">Bidirectionally degrades single-stranded DNA into large acid-insoluble oligonucleotides, which are then degraded further into small acid-soluble oligonucleotides.</text>
</comment>
<keyword evidence="9" id="KW-1185">Reference proteome</keyword>
<dbReference type="InterPro" id="IPR037004">
    <property type="entry name" value="Exonuc_VII_ssu_sf"/>
</dbReference>
<evidence type="ECO:0000256" key="1">
    <source>
        <dbReference type="ARBA" id="ARBA00009998"/>
    </source>
</evidence>
<evidence type="ECO:0000256" key="6">
    <source>
        <dbReference type="HAMAP-Rule" id="MF_00337"/>
    </source>
</evidence>
<dbReference type="SUPFAM" id="SSF116842">
    <property type="entry name" value="XseB-like"/>
    <property type="match status" value="1"/>
</dbReference>
<comment type="similarity">
    <text evidence="1 6">Belongs to the XseB family.</text>
</comment>
<evidence type="ECO:0000256" key="5">
    <source>
        <dbReference type="ARBA" id="ARBA00022839"/>
    </source>
</evidence>
<name>A0A285VUS3_9MICO</name>
<gene>
    <name evidence="6" type="primary">xseB</name>
    <name evidence="8" type="ORF">SAMN05421879_11619</name>
</gene>
<protein>
    <recommendedName>
        <fullName evidence="6">Exodeoxyribonuclease 7 small subunit</fullName>
        <ecNumber evidence="6">3.1.11.6</ecNumber>
    </recommendedName>
    <alternativeName>
        <fullName evidence="6">Exodeoxyribonuclease VII small subunit</fullName>
        <shortName evidence="6">Exonuclease VII small subunit</shortName>
    </alternativeName>
</protein>
<dbReference type="EC" id="3.1.11.6" evidence="6"/>
<feature type="compositionally biased region" description="Acidic residues" evidence="7">
    <location>
        <begin position="83"/>
        <end position="93"/>
    </location>
</feature>
<evidence type="ECO:0000313" key="9">
    <source>
        <dbReference type="Proteomes" id="UP000219688"/>
    </source>
</evidence>
<evidence type="ECO:0000256" key="3">
    <source>
        <dbReference type="ARBA" id="ARBA00022722"/>
    </source>
</evidence>
<keyword evidence="5 6" id="KW-0269">Exonuclease</keyword>
<dbReference type="PANTHER" id="PTHR34137">
    <property type="entry name" value="EXODEOXYRIBONUCLEASE 7 SMALL SUBUNIT"/>
    <property type="match status" value="1"/>
</dbReference>
<dbReference type="NCBIfam" id="NF002139">
    <property type="entry name" value="PRK00977.1-3"/>
    <property type="match status" value="1"/>
</dbReference>
<dbReference type="Pfam" id="PF02609">
    <property type="entry name" value="Exonuc_VII_S"/>
    <property type="match status" value="1"/>
</dbReference>
<evidence type="ECO:0000256" key="2">
    <source>
        <dbReference type="ARBA" id="ARBA00022490"/>
    </source>
</evidence>
<dbReference type="GO" id="GO:0009318">
    <property type="term" value="C:exodeoxyribonuclease VII complex"/>
    <property type="evidence" value="ECO:0007669"/>
    <property type="project" value="UniProtKB-UniRule"/>
</dbReference>
<feature type="region of interest" description="Disordered" evidence="7">
    <location>
        <begin position="69"/>
        <end position="93"/>
    </location>
</feature>
<dbReference type="AlphaFoldDB" id="A0A285VUS3"/>
<reference evidence="9" key="1">
    <citation type="submission" date="2017-08" db="EMBL/GenBank/DDBJ databases">
        <authorList>
            <person name="Varghese N."/>
            <person name="Submissions S."/>
        </authorList>
    </citation>
    <scope>NUCLEOTIDE SEQUENCE [LARGE SCALE GENOMIC DNA]</scope>
    <source>
        <strain evidence="9">USBA17B2</strain>
    </source>
</reference>
<organism evidence="8 9">
    <name type="scientific">Ornithinimicrobium cerasi</name>
    <dbReference type="NCBI Taxonomy" id="2248773"/>
    <lineage>
        <taxon>Bacteria</taxon>
        <taxon>Bacillati</taxon>
        <taxon>Actinomycetota</taxon>
        <taxon>Actinomycetes</taxon>
        <taxon>Micrococcales</taxon>
        <taxon>Ornithinimicrobiaceae</taxon>
        <taxon>Ornithinimicrobium</taxon>
    </lineage>
</organism>
<dbReference type="Gene3D" id="1.10.287.1040">
    <property type="entry name" value="Exonuclease VII, small subunit"/>
    <property type="match status" value="1"/>
</dbReference>
<evidence type="ECO:0000256" key="7">
    <source>
        <dbReference type="SAM" id="MobiDB-lite"/>
    </source>
</evidence>
<sequence length="93" mass="9737">MSQTTPPQDETVPVAGLSYEQARDELVGLVARIESGQVPLEESMLLWERGEALAAHCQAKLDAAQATLDRATGEDAASRAADADDEPEGDAAG</sequence>
<dbReference type="HAMAP" id="MF_00337">
    <property type="entry name" value="Exonuc_7_S"/>
    <property type="match status" value="1"/>
</dbReference>
<dbReference type="GO" id="GO:0005829">
    <property type="term" value="C:cytosol"/>
    <property type="evidence" value="ECO:0007669"/>
    <property type="project" value="TreeGrafter"/>
</dbReference>
<keyword evidence="4 6" id="KW-0378">Hydrolase</keyword>
<dbReference type="NCBIfam" id="TIGR01280">
    <property type="entry name" value="xseB"/>
    <property type="match status" value="1"/>
</dbReference>
<accession>A0A285VUS3</accession>
<dbReference type="GO" id="GO:0006308">
    <property type="term" value="P:DNA catabolic process"/>
    <property type="evidence" value="ECO:0007669"/>
    <property type="project" value="UniProtKB-UniRule"/>
</dbReference>
<dbReference type="Proteomes" id="UP000219688">
    <property type="component" value="Unassembled WGS sequence"/>
</dbReference>
<evidence type="ECO:0000313" key="8">
    <source>
        <dbReference type="EMBL" id="SOC57782.1"/>
    </source>
</evidence>
<dbReference type="RefSeq" id="WP_097189169.1">
    <property type="nucleotide sequence ID" value="NZ_OBQK01000016.1"/>
</dbReference>
<proteinExistence type="inferred from homology"/>
<evidence type="ECO:0000256" key="4">
    <source>
        <dbReference type="ARBA" id="ARBA00022801"/>
    </source>
</evidence>
<comment type="subcellular location">
    <subcellularLocation>
        <location evidence="6">Cytoplasm</location>
    </subcellularLocation>
</comment>
<dbReference type="EMBL" id="OBQK01000016">
    <property type="protein sequence ID" value="SOC57782.1"/>
    <property type="molecule type" value="Genomic_DNA"/>
</dbReference>
<keyword evidence="3 6" id="KW-0540">Nuclease</keyword>
<dbReference type="InterPro" id="IPR003761">
    <property type="entry name" value="Exonuc_VII_S"/>
</dbReference>
<comment type="subunit">
    <text evidence="6">Heterooligomer composed of large and small subunits.</text>
</comment>
<comment type="catalytic activity">
    <reaction evidence="6">
        <text>Exonucleolytic cleavage in either 5'- to 3'- or 3'- to 5'-direction to yield nucleoside 5'-phosphates.</text>
        <dbReference type="EC" id="3.1.11.6"/>
    </reaction>
</comment>